<keyword evidence="2" id="KW-1185">Reference proteome</keyword>
<name>A0ACD4ZW93_9ACTN</name>
<evidence type="ECO:0000313" key="1">
    <source>
        <dbReference type="EMBL" id="WSC02798.1"/>
    </source>
</evidence>
<dbReference type="EMBL" id="CP109109">
    <property type="protein sequence ID" value="WSC02798.1"/>
    <property type="molecule type" value="Genomic_DNA"/>
</dbReference>
<evidence type="ECO:0000313" key="2">
    <source>
        <dbReference type="Proteomes" id="UP001348369"/>
    </source>
</evidence>
<reference evidence="1" key="1">
    <citation type="submission" date="2022-10" db="EMBL/GenBank/DDBJ databases">
        <title>The complete genomes of actinobacterial strains from the NBC collection.</title>
        <authorList>
            <person name="Joergensen T.S."/>
            <person name="Alvarez Arevalo M."/>
            <person name="Sterndorff E.B."/>
            <person name="Faurdal D."/>
            <person name="Vuksanovic O."/>
            <person name="Mourched A.-S."/>
            <person name="Charusanti P."/>
            <person name="Shaw S."/>
            <person name="Blin K."/>
            <person name="Weber T."/>
        </authorList>
    </citation>
    <scope>NUCLEOTIDE SEQUENCE</scope>
    <source>
        <strain evidence="1">NBC 01771</strain>
    </source>
</reference>
<sequence length="45" mass="5115">MITLDTPWQDTPSTVRLGWRERAANLSGESAFAVDYIVCDRCRRG</sequence>
<dbReference type="Proteomes" id="UP001348369">
    <property type="component" value="Chromosome"/>
</dbReference>
<proteinExistence type="predicted"/>
<organism evidence="1 2">
    <name type="scientific">Streptomyces scopuliridis</name>
    <dbReference type="NCBI Taxonomy" id="452529"/>
    <lineage>
        <taxon>Bacteria</taxon>
        <taxon>Bacillati</taxon>
        <taxon>Actinomycetota</taxon>
        <taxon>Actinomycetes</taxon>
        <taxon>Kitasatosporales</taxon>
        <taxon>Streptomycetaceae</taxon>
        <taxon>Streptomyces</taxon>
    </lineage>
</organism>
<accession>A0ACD4ZW93</accession>
<protein>
    <submittedName>
        <fullName evidence="1">Uncharacterized protein</fullName>
    </submittedName>
</protein>
<gene>
    <name evidence="1" type="ORF">OG835_41380</name>
</gene>